<evidence type="ECO:0000313" key="4">
    <source>
        <dbReference type="EMBL" id="TDT43189.1"/>
    </source>
</evidence>
<dbReference type="InterPro" id="IPR005632">
    <property type="entry name" value="Chaperone_Skp"/>
</dbReference>
<proteinExistence type="inferred from homology"/>
<dbReference type="PANTHER" id="PTHR35089">
    <property type="entry name" value="CHAPERONE PROTEIN SKP"/>
    <property type="match status" value="1"/>
</dbReference>
<feature type="region of interest" description="Disordered" evidence="3">
    <location>
        <begin position="71"/>
        <end position="94"/>
    </location>
</feature>
<feature type="compositionally biased region" description="Basic and acidic residues" evidence="3">
    <location>
        <begin position="82"/>
        <end position="94"/>
    </location>
</feature>
<dbReference type="Pfam" id="PF03938">
    <property type="entry name" value="OmpH"/>
    <property type="match status" value="1"/>
</dbReference>
<protein>
    <submittedName>
        <fullName evidence="4">Periplasmic chaperone for outer membrane proteins Skp</fullName>
    </submittedName>
</protein>
<accession>A0A4R7K180</accession>
<organism evidence="4 5">
    <name type="scientific">Halospina denitrificans</name>
    <dbReference type="NCBI Taxonomy" id="332522"/>
    <lineage>
        <taxon>Bacteria</taxon>
        <taxon>Pseudomonadati</taxon>
        <taxon>Pseudomonadota</taxon>
        <taxon>Gammaproteobacteria</taxon>
        <taxon>Halospina</taxon>
    </lineage>
</organism>
<reference evidence="4 5" key="1">
    <citation type="submission" date="2019-03" db="EMBL/GenBank/DDBJ databases">
        <title>Genomic Encyclopedia of Type Strains, Phase IV (KMG-IV): sequencing the most valuable type-strain genomes for metagenomic binning, comparative biology and taxonomic classification.</title>
        <authorList>
            <person name="Goeker M."/>
        </authorList>
    </citation>
    <scope>NUCLEOTIDE SEQUENCE [LARGE SCALE GENOMIC DNA]</scope>
    <source>
        <strain evidence="4 5">DSM 15505</strain>
    </source>
</reference>
<dbReference type="SUPFAM" id="SSF111384">
    <property type="entry name" value="OmpH-like"/>
    <property type="match status" value="1"/>
</dbReference>
<evidence type="ECO:0000256" key="2">
    <source>
        <dbReference type="ARBA" id="ARBA00022729"/>
    </source>
</evidence>
<dbReference type="GO" id="GO:0051082">
    <property type="term" value="F:unfolded protein binding"/>
    <property type="evidence" value="ECO:0007669"/>
    <property type="project" value="InterPro"/>
</dbReference>
<evidence type="ECO:0000256" key="3">
    <source>
        <dbReference type="SAM" id="MobiDB-lite"/>
    </source>
</evidence>
<name>A0A4R7K180_9GAMM</name>
<evidence type="ECO:0000256" key="1">
    <source>
        <dbReference type="ARBA" id="ARBA00009091"/>
    </source>
</evidence>
<dbReference type="PANTHER" id="PTHR35089:SF1">
    <property type="entry name" value="CHAPERONE PROTEIN SKP"/>
    <property type="match status" value="1"/>
</dbReference>
<dbReference type="GO" id="GO:0050821">
    <property type="term" value="P:protein stabilization"/>
    <property type="evidence" value="ECO:0007669"/>
    <property type="project" value="TreeGrafter"/>
</dbReference>
<keyword evidence="5" id="KW-1185">Reference proteome</keyword>
<comment type="similarity">
    <text evidence="1">Belongs to the Skp family.</text>
</comment>
<dbReference type="Gene3D" id="3.30.910.20">
    <property type="entry name" value="Skp domain"/>
    <property type="match status" value="1"/>
</dbReference>
<comment type="caution">
    <text evidence="4">The sequence shown here is derived from an EMBL/GenBank/DDBJ whole genome shotgun (WGS) entry which is preliminary data.</text>
</comment>
<dbReference type="OrthoDB" id="6194798at2"/>
<dbReference type="GO" id="GO:0005829">
    <property type="term" value="C:cytosol"/>
    <property type="evidence" value="ECO:0007669"/>
    <property type="project" value="TreeGrafter"/>
</dbReference>
<evidence type="ECO:0000313" key="5">
    <source>
        <dbReference type="Proteomes" id="UP000295830"/>
    </source>
</evidence>
<dbReference type="RefSeq" id="WP_133735275.1">
    <property type="nucleotide sequence ID" value="NZ_SOAX01000002.1"/>
</dbReference>
<keyword evidence="2" id="KW-0732">Signal</keyword>
<gene>
    <name evidence="4" type="ORF">DES49_1002</name>
</gene>
<dbReference type="InterPro" id="IPR024930">
    <property type="entry name" value="Skp_dom_sf"/>
</dbReference>
<dbReference type="SMART" id="SM00935">
    <property type="entry name" value="OmpH"/>
    <property type="match status" value="1"/>
</dbReference>
<dbReference type="AlphaFoldDB" id="A0A4R7K180"/>
<sequence>MHGIKQVTAVMMLLLAAMPVLAENRIGVVNLREAVFSSDAGSEFGDVIQGELKKEQESIRALEEEAKELQERLKTDGSMMNESERGDLESEFEQKAREYQQRRARFEQAVSQRQQQFLQQSRPAVDAAMEKLLDQHDLDLIIPGEAVIYVKPDLDLTDEMIELLDAQAESGS</sequence>
<dbReference type="EMBL" id="SOAX01000002">
    <property type="protein sequence ID" value="TDT43189.1"/>
    <property type="molecule type" value="Genomic_DNA"/>
</dbReference>
<dbReference type="Proteomes" id="UP000295830">
    <property type="component" value="Unassembled WGS sequence"/>
</dbReference>